<evidence type="ECO:0000259" key="5">
    <source>
        <dbReference type="PROSITE" id="PS50830"/>
    </source>
</evidence>
<proteinExistence type="predicted"/>
<feature type="domain" description="TNase-like" evidence="5">
    <location>
        <begin position="33"/>
        <end position="162"/>
    </location>
</feature>
<dbReference type="PANTHER" id="PTHR12302:SF3">
    <property type="entry name" value="SERINE_THREONINE-PROTEIN KINASE 31"/>
    <property type="match status" value="1"/>
</dbReference>
<dbReference type="GO" id="GO:0016787">
    <property type="term" value="F:hydrolase activity"/>
    <property type="evidence" value="ECO:0007669"/>
    <property type="project" value="UniProtKB-KW"/>
</dbReference>
<sequence>AIVLLITVPLTYAVYSTAPSEQPQDQVKGEQASEKLYEVVRVIDGDTIEIEGGEKVRYLGIDTPETKHPQKPVQYYGKEASNKNKELVGGKKIRLESDAQDKDKYGRLLRYVFLEDGTFVNLELVKRGYAKAYTMPPNVKYKDEFIKAQRIARKNNLGLWAKEEKQPEEERAPPESEPVVTPQPKPKPQPTPQPQPQPRPSPSLSLKIISLPTGTNLPPLVCFRNCSNVCFSL</sequence>
<feature type="compositionally biased region" description="Basic and acidic residues" evidence="4">
    <location>
        <begin position="161"/>
        <end position="174"/>
    </location>
</feature>
<feature type="non-terminal residue" evidence="6">
    <location>
        <position position="1"/>
    </location>
</feature>
<protein>
    <recommendedName>
        <fullName evidence="5">TNase-like domain-containing protein</fullName>
    </recommendedName>
</protein>
<dbReference type="GO" id="GO:0004519">
    <property type="term" value="F:endonuclease activity"/>
    <property type="evidence" value="ECO:0007669"/>
    <property type="project" value="UniProtKB-KW"/>
</dbReference>
<keyword evidence="3" id="KW-0378">Hydrolase</keyword>
<dbReference type="SMART" id="SM00318">
    <property type="entry name" value="SNc"/>
    <property type="match status" value="1"/>
</dbReference>
<accession>X1AX53</accession>
<comment type="caution">
    <text evidence="6">The sequence shown here is derived from an EMBL/GenBank/DDBJ whole genome shotgun (WGS) entry which is preliminary data.</text>
</comment>
<keyword evidence="1" id="KW-0540">Nuclease</keyword>
<keyword evidence="2" id="KW-0255">Endonuclease</keyword>
<organism evidence="6">
    <name type="scientific">marine sediment metagenome</name>
    <dbReference type="NCBI Taxonomy" id="412755"/>
    <lineage>
        <taxon>unclassified sequences</taxon>
        <taxon>metagenomes</taxon>
        <taxon>ecological metagenomes</taxon>
    </lineage>
</organism>
<evidence type="ECO:0000313" key="6">
    <source>
        <dbReference type="EMBL" id="GAG64351.1"/>
    </source>
</evidence>
<dbReference type="EMBL" id="BART01007833">
    <property type="protein sequence ID" value="GAG64351.1"/>
    <property type="molecule type" value="Genomic_DNA"/>
</dbReference>
<reference evidence="6" key="1">
    <citation type="journal article" date="2014" name="Front. Microbiol.">
        <title>High frequency of phylogenetically diverse reductive dehalogenase-homologous genes in deep subseafloor sedimentary metagenomes.</title>
        <authorList>
            <person name="Kawai M."/>
            <person name="Futagami T."/>
            <person name="Toyoda A."/>
            <person name="Takaki Y."/>
            <person name="Nishi S."/>
            <person name="Hori S."/>
            <person name="Arai W."/>
            <person name="Tsubouchi T."/>
            <person name="Morono Y."/>
            <person name="Uchiyama I."/>
            <person name="Ito T."/>
            <person name="Fujiyama A."/>
            <person name="Inagaki F."/>
            <person name="Takami H."/>
        </authorList>
    </citation>
    <scope>NUCLEOTIDE SEQUENCE</scope>
    <source>
        <strain evidence="6">Expedition CK06-06</strain>
    </source>
</reference>
<feature type="region of interest" description="Disordered" evidence="4">
    <location>
        <begin position="158"/>
        <end position="209"/>
    </location>
</feature>
<evidence type="ECO:0000256" key="4">
    <source>
        <dbReference type="SAM" id="MobiDB-lite"/>
    </source>
</evidence>
<evidence type="ECO:0000256" key="1">
    <source>
        <dbReference type="ARBA" id="ARBA00022722"/>
    </source>
</evidence>
<dbReference type="CDD" id="cd00175">
    <property type="entry name" value="SNc"/>
    <property type="match status" value="1"/>
</dbReference>
<dbReference type="SUPFAM" id="SSF50199">
    <property type="entry name" value="Staphylococcal nuclease"/>
    <property type="match status" value="1"/>
</dbReference>
<evidence type="ECO:0000256" key="3">
    <source>
        <dbReference type="ARBA" id="ARBA00022801"/>
    </source>
</evidence>
<dbReference type="Pfam" id="PF00565">
    <property type="entry name" value="SNase"/>
    <property type="match status" value="1"/>
</dbReference>
<name>X1AX53_9ZZZZ</name>
<dbReference type="AlphaFoldDB" id="X1AX53"/>
<dbReference type="Gene3D" id="2.40.50.90">
    <property type="match status" value="1"/>
</dbReference>
<dbReference type="PANTHER" id="PTHR12302">
    <property type="entry name" value="EBNA2 BINDING PROTEIN P100"/>
    <property type="match status" value="1"/>
</dbReference>
<dbReference type="InterPro" id="IPR016071">
    <property type="entry name" value="Staphylococal_nuclease_OB-fold"/>
</dbReference>
<dbReference type="InterPro" id="IPR035437">
    <property type="entry name" value="SNase_OB-fold_sf"/>
</dbReference>
<feature type="compositionally biased region" description="Pro residues" evidence="4">
    <location>
        <begin position="181"/>
        <end position="201"/>
    </location>
</feature>
<dbReference type="PROSITE" id="PS50830">
    <property type="entry name" value="TNASE_3"/>
    <property type="match status" value="1"/>
</dbReference>
<evidence type="ECO:0000256" key="2">
    <source>
        <dbReference type="ARBA" id="ARBA00022759"/>
    </source>
</evidence>
<gene>
    <name evidence="6" type="ORF">S01H4_17754</name>
</gene>